<comment type="caution">
    <text evidence="2">The sequence shown here is derived from an EMBL/GenBank/DDBJ whole genome shotgun (WGS) entry which is preliminary data.</text>
</comment>
<evidence type="ECO:0000313" key="3">
    <source>
        <dbReference type="Proteomes" id="UP001477672"/>
    </source>
</evidence>
<name>A0ABV1GG73_9FIRM</name>
<dbReference type="Pfam" id="PF04392">
    <property type="entry name" value="ABC_sub_bind"/>
    <property type="match status" value="1"/>
</dbReference>
<accession>A0ABV1GG73</accession>
<dbReference type="EMBL" id="JBBMFA010000092">
    <property type="protein sequence ID" value="MEQ2520543.1"/>
    <property type="molecule type" value="Genomic_DNA"/>
</dbReference>
<sequence>MKKAWAFLTAAALLAGLAGCGGSGSSAANDAQGSGTAAASYKVGIVQYMEHSALDSATQGFQDALKEKLGDQVEFDVQNAQGEATNCTTIASKFVNDGVNLILANATPAAQAAAQATGEIPIVGTSITDYVSAGLVADDEAPGGNVTGTSDLNPIKEQVALLQALCPDAESVGILYCSAEKNSEVQVELATAEFEAQGIQVQAYAAADSNELQSVVTKAASENDALYIPTDNLLANNMEIVKNITVPEKIPVICGEENMVTIGGLASYSIDYYTLGYKAGEQAYEIMVNGADPATMPIEYMAKEDLKVVVNDEIAQEIGVTIPEDLGVE</sequence>
<dbReference type="SUPFAM" id="SSF53822">
    <property type="entry name" value="Periplasmic binding protein-like I"/>
    <property type="match status" value="1"/>
</dbReference>
<proteinExistence type="predicted"/>
<dbReference type="InterPro" id="IPR028082">
    <property type="entry name" value="Peripla_BP_I"/>
</dbReference>
<evidence type="ECO:0000313" key="2">
    <source>
        <dbReference type="EMBL" id="MEQ2520543.1"/>
    </source>
</evidence>
<evidence type="ECO:0000256" key="1">
    <source>
        <dbReference type="SAM" id="SignalP"/>
    </source>
</evidence>
<protein>
    <submittedName>
        <fullName evidence="2">ABC transporter substrate-binding protein</fullName>
    </submittedName>
</protein>
<dbReference type="Proteomes" id="UP001477672">
    <property type="component" value="Unassembled WGS sequence"/>
</dbReference>
<dbReference type="InterPro" id="IPR007487">
    <property type="entry name" value="ABC_transpt-TYRBP-like"/>
</dbReference>
<dbReference type="PROSITE" id="PS51257">
    <property type="entry name" value="PROKAR_LIPOPROTEIN"/>
    <property type="match status" value="1"/>
</dbReference>
<keyword evidence="3" id="KW-1185">Reference proteome</keyword>
<dbReference type="PANTHER" id="PTHR35271:SF1">
    <property type="entry name" value="ABC TRANSPORTER, SUBSTRATE-BINDING LIPOPROTEIN"/>
    <property type="match status" value="1"/>
</dbReference>
<feature type="chain" id="PRO_5045099518" evidence="1">
    <location>
        <begin position="29"/>
        <end position="329"/>
    </location>
</feature>
<dbReference type="RefSeq" id="WP_349216059.1">
    <property type="nucleotide sequence ID" value="NZ_JBBMFA010000092.1"/>
</dbReference>
<gene>
    <name evidence="2" type="ORF">WMO24_08885</name>
</gene>
<dbReference type="PANTHER" id="PTHR35271">
    <property type="entry name" value="ABC TRANSPORTER, SUBSTRATE-BINDING LIPOPROTEIN-RELATED"/>
    <property type="match status" value="1"/>
</dbReference>
<reference evidence="2 3" key="1">
    <citation type="submission" date="2024-03" db="EMBL/GenBank/DDBJ databases">
        <title>Human intestinal bacterial collection.</title>
        <authorList>
            <person name="Pauvert C."/>
            <person name="Hitch T.C.A."/>
            <person name="Clavel T."/>
        </authorList>
    </citation>
    <scope>NUCLEOTIDE SEQUENCE [LARGE SCALE GENOMIC DNA]</scope>
    <source>
        <strain evidence="2 3">CLA-JM-H11</strain>
    </source>
</reference>
<organism evidence="2 3">
    <name type="scientific">Ruthenibacterium intestinale</name>
    <dbReference type="NCBI Taxonomy" id="3133163"/>
    <lineage>
        <taxon>Bacteria</taxon>
        <taxon>Bacillati</taxon>
        <taxon>Bacillota</taxon>
        <taxon>Clostridia</taxon>
        <taxon>Eubacteriales</taxon>
        <taxon>Oscillospiraceae</taxon>
        <taxon>Ruthenibacterium</taxon>
    </lineage>
</organism>
<dbReference type="Gene3D" id="3.40.50.2300">
    <property type="match status" value="2"/>
</dbReference>
<keyword evidence="1" id="KW-0732">Signal</keyword>
<feature type="signal peptide" evidence="1">
    <location>
        <begin position="1"/>
        <end position="28"/>
    </location>
</feature>
<dbReference type="CDD" id="cd06325">
    <property type="entry name" value="PBP1_ABC_unchar_transporter"/>
    <property type="match status" value="1"/>
</dbReference>